<dbReference type="Proteomes" id="UP000676079">
    <property type="component" value="Chromosome"/>
</dbReference>
<keyword evidence="4 5" id="KW-0472">Membrane</keyword>
<feature type="transmembrane region" description="Helical" evidence="5">
    <location>
        <begin position="71"/>
        <end position="92"/>
    </location>
</feature>
<sequence length="128" mass="13346">MDIALWIVAGLLAAAYFFGGGGKILIPKEKILATGAAAQWVEDVRPGTVKAIGALEVLGALGLILPPLLGIAPVLAPLAAIGLALIMVGAAITRIRRREFKLMAVDLVYLALNCFVAWGRLVAEPFTG</sequence>
<keyword evidence="7" id="KW-1185">Reference proteome</keyword>
<accession>A0ABX8BXQ1</accession>
<comment type="subcellular location">
    <subcellularLocation>
        <location evidence="1">Membrane</location>
        <topology evidence="1">Multi-pass membrane protein</topology>
    </subcellularLocation>
</comment>
<feature type="transmembrane region" description="Helical" evidence="5">
    <location>
        <begin position="47"/>
        <end position="65"/>
    </location>
</feature>
<keyword evidence="2 5" id="KW-0812">Transmembrane</keyword>
<evidence type="ECO:0000256" key="1">
    <source>
        <dbReference type="ARBA" id="ARBA00004141"/>
    </source>
</evidence>
<feature type="transmembrane region" description="Helical" evidence="5">
    <location>
        <begin position="104"/>
        <end position="123"/>
    </location>
</feature>
<dbReference type="Pfam" id="PF13564">
    <property type="entry name" value="DoxX_2"/>
    <property type="match status" value="1"/>
</dbReference>
<evidence type="ECO:0000256" key="5">
    <source>
        <dbReference type="SAM" id="Phobius"/>
    </source>
</evidence>
<organism evidence="6 7">
    <name type="scientific">Nocardiopsis changdeensis</name>
    <dbReference type="NCBI Taxonomy" id="2831969"/>
    <lineage>
        <taxon>Bacteria</taxon>
        <taxon>Bacillati</taxon>
        <taxon>Actinomycetota</taxon>
        <taxon>Actinomycetes</taxon>
        <taxon>Streptosporangiales</taxon>
        <taxon>Nocardiopsidaceae</taxon>
        <taxon>Nocardiopsis</taxon>
    </lineage>
</organism>
<dbReference type="EMBL" id="CP074133">
    <property type="protein sequence ID" value="QUX25588.1"/>
    <property type="molecule type" value="Genomic_DNA"/>
</dbReference>
<keyword evidence="3 5" id="KW-1133">Transmembrane helix</keyword>
<evidence type="ECO:0000256" key="2">
    <source>
        <dbReference type="ARBA" id="ARBA00022692"/>
    </source>
</evidence>
<proteinExistence type="predicted"/>
<feature type="transmembrane region" description="Helical" evidence="5">
    <location>
        <begin position="6"/>
        <end position="26"/>
    </location>
</feature>
<gene>
    <name evidence="6" type="ORF">KGD84_15900</name>
</gene>
<protein>
    <submittedName>
        <fullName evidence="6">DoxX family protein</fullName>
    </submittedName>
</protein>
<evidence type="ECO:0000256" key="3">
    <source>
        <dbReference type="ARBA" id="ARBA00022989"/>
    </source>
</evidence>
<evidence type="ECO:0000313" key="7">
    <source>
        <dbReference type="Proteomes" id="UP000676079"/>
    </source>
</evidence>
<dbReference type="RefSeq" id="WP_220561230.1">
    <property type="nucleotide sequence ID" value="NZ_CP074133.1"/>
</dbReference>
<reference evidence="6 7" key="1">
    <citation type="submission" date="2021-05" db="EMBL/GenBank/DDBJ databases">
        <title>Direct Submission.</title>
        <authorList>
            <person name="Li K."/>
            <person name="Gao J."/>
        </authorList>
    </citation>
    <scope>NUCLEOTIDE SEQUENCE [LARGE SCALE GENOMIC DNA]</scope>
    <source>
        <strain evidence="6 7">Mg02</strain>
    </source>
</reference>
<name>A0ABX8BXQ1_9ACTN</name>
<evidence type="ECO:0000256" key="4">
    <source>
        <dbReference type="ARBA" id="ARBA00023136"/>
    </source>
</evidence>
<evidence type="ECO:0000313" key="6">
    <source>
        <dbReference type="EMBL" id="QUX25588.1"/>
    </source>
</evidence>
<dbReference type="InterPro" id="IPR032808">
    <property type="entry name" value="DoxX"/>
</dbReference>